<dbReference type="Proteomes" id="UP001172457">
    <property type="component" value="Chromosome 1"/>
</dbReference>
<protein>
    <submittedName>
        <fullName evidence="2">Uncharacterized protein</fullName>
    </submittedName>
</protein>
<dbReference type="AlphaFoldDB" id="A0AA38TW14"/>
<organism evidence="2 3">
    <name type="scientific">Centaurea solstitialis</name>
    <name type="common">yellow star-thistle</name>
    <dbReference type="NCBI Taxonomy" id="347529"/>
    <lineage>
        <taxon>Eukaryota</taxon>
        <taxon>Viridiplantae</taxon>
        <taxon>Streptophyta</taxon>
        <taxon>Embryophyta</taxon>
        <taxon>Tracheophyta</taxon>
        <taxon>Spermatophyta</taxon>
        <taxon>Magnoliopsida</taxon>
        <taxon>eudicotyledons</taxon>
        <taxon>Gunneridae</taxon>
        <taxon>Pentapetalae</taxon>
        <taxon>asterids</taxon>
        <taxon>campanulids</taxon>
        <taxon>Asterales</taxon>
        <taxon>Asteraceae</taxon>
        <taxon>Carduoideae</taxon>
        <taxon>Cardueae</taxon>
        <taxon>Centaureinae</taxon>
        <taxon>Centaurea</taxon>
    </lineage>
</organism>
<gene>
    <name evidence="2" type="ORF">OSB04_000164</name>
</gene>
<sequence length="176" mass="20281">MVRRKEILHDSLPDSLYYKLVAGMIGETVNIANEIKDLKITTTKEEFEVWDNSLKSFELLGMKVGFLRDRIRLLARIVFESEGRVDIEKYTEAKNEQKRIEDEIKKVTERLVELNESGRKMEGVVDGLKQKVARLEMEIQKELLNTFVVFMELTNISKACIAGLESFRVASLKPLA</sequence>
<reference evidence="2" key="1">
    <citation type="submission" date="2023-03" db="EMBL/GenBank/DDBJ databases">
        <title>Chromosome-scale reference genome and RAD-based genetic map of yellow starthistle (Centaurea solstitialis) reveal putative structural variation and QTLs associated with invader traits.</title>
        <authorList>
            <person name="Reatini B."/>
            <person name="Cang F.A."/>
            <person name="Jiang Q."/>
            <person name="Mckibben M.T.W."/>
            <person name="Barker M.S."/>
            <person name="Rieseberg L.H."/>
            <person name="Dlugosch K.M."/>
        </authorList>
    </citation>
    <scope>NUCLEOTIDE SEQUENCE</scope>
    <source>
        <strain evidence="2">CAN-66</strain>
        <tissue evidence="2">Leaf</tissue>
    </source>
</reference>
<accession>A0AA38TW14</accession>
<dbReference type="EMBL" id="JARYMX010000001">
    <property type="protein sequence ID" value="KAJ9564198.1"/>
    <property type="molecule type" value="Genomic_DNA"/>
</dbReference>
<evidence type="ECO:0000313" key="2">
    <source>
        <dbReference type="EMBL" id="KAJ9564198.1"/>
    </source>
</evidence>
<keyword evidence="1" id="KW-0175">Coiled coil</keyword>
<proteinExistence type="predicted"/>
<comment type="caution">
    <text evidence="2">The sequence shown here is derived from an EMBL/GenBank/DDBJ whole genome shotgun (WGS) entry which is preliminary data.</text>
</comment>
<name>A0AA38TW14_9ASTR</name>
<feature type="coiled-coil region" evidence="1">
    <location>
        <begin position="90"/>
        <end position="145"/>
    </location>
</feature>
<evidence type="ECO:0000256" key="1">
    <source>
        <dbReference type="SAM" id="Coils"/>
    </source>
</evidence>
<evidence type="ECO:0000313" key="3">
    <source>
        <dbReference type="Proteomes" id="UP001172457"/>
    </source>
</evidence>
<keyword evidence="3" id="KW-1185">Reference proteome</keyword>